<organism evidence="1 2">
    <name type="scientific">Melastoma candidum</name>
    <dbReference type="NCBI Taxonomy" id="119954"/>
    <lineage>
        <taxon>Eukaryota</taxon>
        <taxon>Viridiplantae</taxon>
        <taxon>Streptophyta</taxon>
        <taxon>Embryophyta</taxon>
        <taxon>Tracheophyta</taxon>
        <taxon>Spermatophyta</taxon>
        <taxon>Magnoliopsida</taxon>
        <taxon>eudicotyledons</taxon>
        <taxon>Gunneridae</taxon>
        <taxon>Pentapetalae</taxon>
        <taxon>rosids</taxon>
        <taxon>malvids</taxon>
        <taxon>Myrtales</taxon>
        <taxon>Melastomataceae</taxon>
        <taxon>Melastomatoideae</taxon>
        <taxon>Melastomateae</taxon>
        <taxon>Melastoma</taxon>
    </lineage>
</organism>
<gene>
    <name evidence="1" type="ORF">MLD38_028580</name>
</gene>
<proteinExistence type="predicted"/>
<dbReference type="EMBL" id="CM042887">
    <property type="protein sequence ID" value="KAI4330280.1"/>
    <property type="molecule type" value="Genomic_DNA"/>
</dbReference>
<dbReference type="Proteomes" id="UP001057402">
    <property type="component" value="Chromosome 8"/>
</dbReference>
<evidence type="ECO:0000313" key="2">
    <source>
        <dbReference type="Proteomes" id="UP001057402"/>
    </source>
</evidence>
<name>A0ACB9N171_9MYRT</name>
<accession>A0ACB9N171</accession>
<reference evidence="2" key="1">
    <citation type="journal article" date="2023" name="Front. Plant Sci.">
        <title>Chromosomal-level genome assembly of Melastoma candidum provides insights into trichome evolution.</title>
        <authorList>
            <person name="Zhong Y."/>
            <person name="Wu W."/>
            <person name="Sun C."/>
            <person name="Zou P."/>
            <person name="Liu Y."/>
            <person name="Dai S."/>
            <person name="Zhou R."/>
        </authorList>
    </citation>
    <scope>NUCLEOTIDE SEQUENCE [LARGE SCALE GENOMIC DNA]</scope>
</reference>
<comment type="caution">
    <text evidence="1">The sequence shown here is derived from an EMBL/GenBank/DDBJ whole genome shotgun (WGS) entry which is preliminary data.</text>
</comment>
<sequence>MVDVDRRLAGLTLANAAGLRRLYARAASAPGCAPSLRSLADDVLSRLRSSGTLLHPGVTDEEFAVSEAEFGFVFPPDLRAVLSSGLPAGAAFPDWRCSSSAPAKLILRASLELPAASVSLQVARNGLWPRSWGPKPHDPAEALTKARARLKRAPPLVPIGNRYYIPSRPCVAGNPVFYVDEDWVVQCGKDLADLFDHVSMFGKSASSRIPDESFELRDQLSSTRKSLDSSRRQPRWIEFWSDMATTVDEQRKKSSPERFFEMVQTPKTQHWVDDYVEGIASVLKEGGWREEDVREMTEVLGSHWYPQGELDRRVVLDMFLLKADRIAETMRNAGWSADDVSDMLEPCLRPEHEQRLVRRLPPRLAERFEKLADWVSP</sequence>
<keyword evidence="2" id="KW-1185">Reference proteome</keyword>
<protein>
    <submittedName>
        <fullName evidence="1">Uncharacterized protein</fullName>
    </submittedName>
</protein>
<evidence type="ECO:0000313" key="1">
    <source>
        <dbReference type="EMBL" id="KAI4330280.1"/>
    </source>
</evidence>